<dbReference type="InterPro" id="IPR019776">
    <property type="entry name" value="Flagellar_basal_body_rod_CS"/>
</dbReference>
<comment type="similarity">
    <text evidence="2">Belongs to the flagella basal body rod proteins family.</text>
</comment>
<evidence type="ECO:0000259" key="8">
    <source>
        <dbReference type="Pfam" id="PF06429"/>
    </source>
</evidence>
<evidence type="ECO:0000256" key="2">
    <source>
        <dbReference type="ARBA" id="ARBA00009677"/>
    </source>
</evidence>
<dbReference type="eggNOG" id="COG1558">
    <property type="taxonomic scope" value="Bacteria"/>
</dbReference>
<dbReference type="InterPro" id="IPR001444">
    <property type="entry name" value="Flag_bb_rod_N"/>
</dbReference>
<dbReference type="PROSITE" id="PS00588">
    <property type="entry name" value="FLAGELLA_BB_ROD"/>
    <property type="match status" value="1"/>
</dbReference>
<dbReference type="Pfam" id="PF06429">
    <property type="entry name" value="Flg_bbr_C"/>
    <property type="match status" value="1"/>
</dbReference>
<comment type="subunit">
    <text evidence="5 6">The basal body constitutes a major portion of the flagellar organelle and consists of four rings (L,P,S, and M) mounted on a central rod. The rod consists of about 26 subunits of FlgG in the distal portion, and FlgB, FlgC and FlgF are thought to build up the proximal portion of the rod with about 6 subunits each.</text>
</comment>
<feature type="domain" description="Flagellar basal body rod protein N-terminal" evidence="7">
    <location>
        <begin position="7"/>
        <end position="35"/>
    </location>
</feature>
<evidence type="ECO:0000256" key="4">
    <source>
        <dbReference type="ARBA" id="ARBA00023143"/>
    </source>
</evidence>
<dbReference type="PANTHER" id="PTHR30435:SF2">
    <property type="entry name" value="FLAGELLAR BASAL-BODY ROD PROTEIN FLGC"/>
    <property type="match status" value="1"/>
</dbReference>
<evidence type="ECO:0000313" key="10">
    <source>
        <dbReference type="Proteomes" id="UP000002027"/>
    </source>
</evidence>
<protein>
    <recommendedName>
        <fullName evidence="3 6">Flagellar basal-body rod protein FlgC</fullName>
    </recommendedName>
</protein>
<gene>
    <name evidence="9" type="ordered locus">Sthe_0552</name>
</gene>
<keyword evidence="9" id="KW-0966">Cell projection</keyword>
<proteinExistence type="inferred from homology"/>
<reference evidence="9 10" key="2">
    <citation type="journal article" date="2010" name="Stand. Genomic Sci.">
        <title>Complete genome sequence of Desulfohalobium retbaense type strain (HR(100)).</title>
        <authorList>
            <person name="Spring S."/>
            <person name="Nolan M."/>
            <person name="Lapidus A."/>
            <person name="Glavina Del Rio T."/>
            <person name="Copeland A."/>
            <person name="Tice H."/>
            <person name="Cheng J.F."/>
            <person name="Lucas S."/>
            <person name="Land M."/>
            <person name="Chen F."/>
            <person name="Bruce D."/>
            <person name="Goodwin L."/>
            <person name="Pitluck S."/>
            <person name="Ivanova N."/>
            <person name="Mavromatis K."/>
            <person name="Mikhailova N."/>
            <person name="Pati A."/>
            <person name="Chen A."/>
            <person name="Palaniappan K."/>
            <person name="Hauser L."/>
            <person name="Chang Y.J."/>
            <person name="Jeffries C.D."/>
            <person name="Munk C."/>
            <person name="Kiss H."/>
            <person name="Chain P."/>
            <person name="Han C."/>
            <person name="Brettin T."/>
            <person name="Detter J.C."/>
            <person name="Schuler E."/>
            <person name="Goker M."/>
            <person name="Rohde M."/>
            <person name="Bristow J."/>
            <person name="Eisen J.A."/>
            <person name="Markowitz V."/>
            <person name="Hugenholtz P."/>
            <person name="Kyrpides N.C."/>
            <person name="Klenk H.P."/>
        </authorList>
    </citation>
    <scope>NUCLEOTIDE SEQUENCE [LARGE SCALE GENOMIC DNA]</scope>
    <source>
        <strain evidence="10">ATCC 49802 / DSM 20745 / S 6022</strain>
    </source>
</reference>
<dbReference type="KEGG" id="sti:Sthe_0552"/>
<dbReference type="NCBIfam" id="TIGR01395">
    <property type="entry name" value="FlgC"/>
    <property type="match status" value="1"/>
</dbReference>
<organism evidence="9 10">
    <name type="scientific">Sphaerobacter thermophilus (strain ATCC 49802 / DSM 20745 / KCCM 41009 / NCIMB 13125 / S 6022)</name>
    <dbReference type="NCBI Taxonomy" id="479434"/>
    <lineage>
        <taxon>Bacteria</taxon>
        <taxon>Pseudomonadati</taxon>
        <taxon>Thermomicrobiota</taxon>
        <taxon>Thermomicrobia</taxon>
        <taxon>Sphaerobacterales</taxon>
        <taxon>Sphaerobacterineae</taxon>
        <taxon>Sphaerobacteraceae</taxon>
        <taxon>Sphaerobacter</taxon>
    </lineage>
</organism>
<dbReference type="InterPro" id="IPR010930">
    <property type="entry name" value="Flg_bb/hook_C_dom"/>
</dbReference>
<comment type="subcellular location">
    <subcellularLocation>
        <location evidence="1 6">Bacterial flagellum basal body</location>
    </subcellularLocation>
</comment>
<accession>D1C173</accession>
<dbReference type="EMBL" id="CP001823">
    <property type="protein sequence ID" value="ACZ37990.1"/>
    <property type="molecule type" value="Genomic_DNA"/>
</dbReference>
<evidence type="ECO:0000259" key="7">
    <source>
        <dbReference type="Pfam" id="PF00460"/>
    </source>
</evidence>
<evidence type="ECO:0000256" key="6">
    <source>
        <dbReference type="RuleBase" id="RU362062"/>
    </source>
</evidence>
<dbReference type="GO" id="GO:0071978">
    <property type="term" value="P:bacterial-type flagellum-dependent swarming motility"/>
    <property type="evidence" value="ECO:0007669"/>
    <property type="project" value="TreeGrafter"/>
</dbReference>
<dbReference type="RefSeq" id="WP_012871037.1">
    <property type="nucleotide sequence ID" value="NC_013523.1"/>
</dbReference>
<feature type="domain" description="Flagellar basal-body/hook protein C-terminal" evidence="8">
    <location>
        <begin position="107"/>
        <end position="150"/>
    </location>
</feature>
<keyword evidence="9" id="KW-0282">Flagellum</keyword>
<evidence type="ECO:0000256" key="3">
    <source>
        <dbReference type="ARBA" id="ARBA00017941"/>
    </source>
</evidence>
<dbReference type="PANTHER" id="PTHR30435">
    <property type="entry name" value="FLAGELLAR PROTEIN"/>
    <property type="match status" value="1"/>
</dbReference>
<dbReference type="Pfam" id="PF00460">
    <property type="entry name" value="Flg_bb_rod"/>
    <property type="match status" value="1"/>
</dbReference>
<dbReference type="STRING" id="479434.Sthe_0552"/>
<keyword evidence="10" id="KW-1185">Reference proteome</keyword>
<sequence length="154" mass="16588">MSIFETMRVSMSGLTAQRLRMDVIASNIANVDTTRTPEGGPYRRRQVVFTAVPATDSRPSAGGFQRVLAPVDPQSNAGQGVAVTAIRTDPDAVRRVYEPDHPDADEEGFVLRPDIDVITEMTDLLAASRAYEANVTVLNAVKAMASRALTIGRG</sequence>
<dbReference type="GO" id="GO:0030694">
    <property type="term" value="C:bacterial-type flagellum basal body, rod"/>
    <property type="evidence" value="ECO:0007669"/>
    <property type="project" value="UniProtKB-UniRule"/>
</dbReference>
<evidence type="ECO:0000256" key="5">
    <source>
        <dbReference type="ARBA" id="ARBA00025933"/>
    </source>
</evidence>
<dbReference type="FunCoup" id="D1C173">
    <property type="interactions" value="87"/>
</dbReference>
<name>D1C173_SPHTD</name>
<evidence type="ECO:0000256" key="1">
    <source>
        <dbReference type="ARBA" id="ARBA00004117"/>
    </source>
</evidence>
<dbReference type="InterPro" id="IPR006299">
    <property type="entry name" value="FlgC"/>
</dbReference>
<dbReference type="Proteomes" id="UP000002027">
    <property type="component" value="Chromosome 1"/>
</dbReference>
<dbReference type="OrthoDB" id="9794148at2"/>
<keyword evidence="9" id="KW-0969">Cilium</keyword>
<reference evidence="10" key="1">
    <citation type="submission" date="2009-11" db="EMBL/GenBank/DDBJ databases">
        <title>The complete chromosome 1 of Sphaerobacter thermophilus DSM 20745.</title>
        <authorList>
            <person name="Lucas S."/>
            <person name="Copeland A."/>
            <person name="Lapidus A."/>
            <person name="Glavina del Rio T."/>
            <person name="Dalin E."/>
            <person name="Tice H."/>
            <person name="Bruce D."/>
            <person name="Goodwin L."/>
            <person name="Pitluck S."/>
            <person name="Kyrpides N."/>
            <person name="Mavromatis K."/>
            <person name="Ivanova N."/>
            <person name="Mikhailova N."/>
            <person name="LaButti K.M."/>
            <person name="Clum A."/>
            <person name="Sun H.I."/>
            <person name="Brettin T."/>
            <person name="Detter J.C."/>
            <person name="Han C."/>
            <person name="Larimer F."/>
            <person name="Land M."/>
            <person name="Hauser L."/>
            <person name="Markowitz V."/>
            <person name="Cheng J.F."/>
            <person name="Hugenholtz P."/>
            <person name="Woyke T."/>
            <person name="Wu D."/>
            <person name="Steenblock K."/>
            <person name="Schneider S."/>
            <person name="Pukall R."/>
            <person name="Goeker M."/>
            <person name="Klenk H.P."/>
            <person name="Eisen J.A."/>
        </authorList>
    </citation>
    <scope>NUCLEOTIDE SEQUENCE [LARGE SCALE GENOMIC DNA]</scope>
    <source>
        <strain evidence="10">ATCC 49802 / DSM 20745 / S 6022</strain>
    </source>
</reference>
<dbReference type="InParanoid" id="D1C173"/>
<dbReference type="HOGENOM" id="CLU_123272_0_0_0"/>
<keyword evidence="4 6" id="KW-0975">Bacterial flagellum</keyword>
<evidence type="ECO:0000313" key="9">
    <source>
        <dbReference type="EMBL" id="ACZ37990.1"/>
    </source>
</evidence>
<dbReference type="AlphaFoldDB" id="D1C173"/>